<dbReference type="NCBIfam" id="NF001211">
    <property type="entry name" value="PRK00179.1"/>
    <property type="match status" value="1"/>
</dbReference>
<protein>
    <recommendedName>
        <fullName evidence="7">Glucose-6-phosphate isomerase</fullName>
        <shortName evidence="7">GPI</shortName>
        <ecNumber evidence="7">5.3.1.9</ecNumber>
    </recommendedName>
    <alternativeName>
        <fullName evidence="7">Phosphoglucose isomerase</fullName>
        <shortName evidence="7">PGI</shortName>
    </alternativeName>
    <alternativeName>
        <fullName evidence="7">Phosphohexose isomerase</fullName>
        <shortName evidence="7">PHI</shortName>
    </alternativeName>
</protein>
<dbReference type="GO" id="GO:0004347">
    <property type="term" value="F:glucose-6-phosphate isomerase activity"/>
    <property type="evidence" value="ECO:0007669"/>
    <property type="project" value="UniProtKB-EC"/>
</dbReference>
<evidence type="ECO:0000256" key="4">
    <source>
        <dbReference type="ARBA" id="ARBA00023152"/>
    </source>
</evidence>
<comment type="pathway">
    <text evidence="1 7 8">Carbohydrate degradation; glycolysis; D-glyceraldehyde 3-phosphate and glycerone phosphate from D-glucose: step 2/4.</text>
</comment>
<dbReference type="PROSITE" id="PS00174">
    <property type="entry name" value="P_GLUCOSE_ISOMERASE_2"/>
    <property type="match status" value="1"/>
</dbReference>
<dbReference type="PROSITE" id="PS51463">
    <property type="entry name" value="P_GLUCOSE_ISOMERASE_3"/>
    <property type="match status" value="1"/>
</dbReference>
<dbReference type="PROSITE" id="PS00765">
    <property type="entry name" value="P_GLUCOSE_ISOMERASE_1"/>
    <property type="match status" value="1"/>
</dbReference>
<dbReference type="Pfam" id="PF00342">
    <property type="entry name" value="PGI"/>
    <property type="match status" value="1"/>
</dbReference>
<evidence type="ECO:0000256" key="6">
    <source>
        <dbReference type="ARBA" id="ARBA00029321"/>
    </source>
</evidence>
<evidence type="ECO:0000313" key="10">
    <source>
        <dbReference type="Proteomes" id="UP001596997"/>
    </source>
</evidence>
<comment type="pathway">
    <text evidence="7">Carbohydrate biosynthesis; gluconeogenesis.</text>
</comment>
<name>A0ABW3I2G0_9FLAO</name>
<feature type="active site" evidence="7">
    <location>
        <position position="497"/>
    </location>
</feature>
<keyword evidence="10" id="KW-1185">Reference proteome</keyword>
<comment type="function">
    <text evidence="7">Catalyzes the reversible isomerization of glucose-6-phosphate to fructose-6-phosphate.</text>
</comment>
<keyword evidence="5 7" id="KW-0413">Isomerase</keyword>
<dbReference type="RefSeq" id="WP_377714691.1">
    <property type="nucleotide sequence ID" value="NZ_JBHTJM010000006.1"/>
</dbReference>
<dbReference type="Gene3D" id="3.40.50.10490">
    <property type="entry name" value="Glucose-6-phosphate isomerase like protein, domain 1"/>
    <property type="match status" value="2"/>
</dbReference>
<keyword evidence="3 7" id="KW-0312">Gluconeogenesis</keyword>
<dbReference type="InterPro" id="IPR035482">
    <property type="entry name" value="SIS_PGI_2"/>
</dbReference>
<dbReference type="InterPro" id="IPR035476">
    <property type="entry name" value="SIS_PGI_1"/>
</dbReference>
<comment type="caution">
    <text evidence="9">The sequence shown here is derived from an EMBL/GenBank/DDBJ whole genome shotgun (WGS) entry which is preliminary data.</text>
</comment>
<dbReference type="HAMAP" id="MF_00473">
    <property type="entry name" value="G6P_isomerase"/>
    <property type="match status" value="1"/>
</dbReference>
<evidence type="ECO:0000256" key="7">
    <source>
        <dbReference type="HAMAP-Rule" id="MF_00473"/>
    </source>
</evidence>
<feature type="active site" evidence="7">
    <location>
        <position position="385"/>
    </location>
</feature>
<dbReference type="InterPro" id="IPR023096">
    <property type="entry name" value="G6P_Isomerase_C"/>
</dbReference>
<dbReference type="Proteomes" id="UP001596997">
    <property type="component" value="Unassembled WGS sequence"/>
</dbReference>
<evidence type="ECO:0000256" key="2">
    <source>
        <dbReference type="ARBA" id="ARBA00006604"/>
    </source>
</evidence>
<sequence length="525" mass="59944">MSFSKINPKKTKSWLKLKEHYKQVSTIHLSEMFAADKNRSSNFSVGFDDFFVDFSKQRWTRETQQLFISLANELDLKNSIRNYFRENEFNFTEKRAVLHTALRSKEESVLLNGKNIIREVRDVKAKIKCFTNSVISGEYKGANGKKITDIVNIGIGGSDLGPKLVCNALKHYQNHLNIHFVSNIDGDHLYEVLSVLPPETTLFIIVSKSFTTAETIKNATSIKKWFVKNLEGEAFQRHFVAVTTNIEQAEEFGIERDNIFPMWDWVGGRFSLWSAVGLSIALSIGFNQYEELLSGAQIADKHFKEASLEENLPVLMAFLTIWHVNFFKADQEAVIPYSQYLEDLVPYLQQSFMESNGKNVDRNGEKINYHTCPTIFGGVGCNAQHAFMQLFHQGKHLIPTDFIGFCNPLKANKEHHNVLMANLFAQTEALAFGTYGKNIDNSFKIFNGNQPSTTILIKKLTPSSLGKLLAIYEHKIFVEGILWNINSYDQFGVELGKELSRGIIEKINENNEKQRESLLLNFYKN</sequence>
<keyword evidence="7" id="KW-0963">Cytoplasm</keyword>
<evidence type="ECO:0000256" key="5">
    <source>
        <dbReference type="ARBA" id="ARBA00023235"/>
    </source>
</evidence>
<dbReference type="InterPro" id="IPR018189">
    <property type="entry name" value="Phosphoglucose_isomerase_CS"/>
</dbReference>
<organism evidence="9 10">
    <name type="scientific">Pseudofulvibacter geojedonensis</name>
    <dbReference type="NCBI Taxonomy" id="1123758"/>
    <lineage>
        <taxon>Bacteria</taxon>
        <taxon>Pseudomonadati</taxon>
        <taxon>Bacteroidota</taxon>
        <taxon>Flavobacteriia</taxon>
        <taxon>Flavobacteriales</taxon>
        <taxon>Flavobacteriaceae</taxon>
        <taxon>Pseudofulvibacter</taxon>
    </lineage>
</organism>
<gene>
    <name evidence="7 9" type="primary">pgi</name>
    <name evidence="9" type="ORF">ACFQ1O_06810</name>
</gene>
<comment type="subcellular location">
    <subcellularLocation>
        <location evidence="7">Cytoplasm</location>
    </subcellularLocation>
</comment>
<keyword evidence="4 7" id="KW-0324">Glycolysis</keyword>
<dbReference type="EC" id="5.3.1.9" evidence="7"/>
<evidence type="ECO:0000256" key="1">
    <source>
        <dbReference type="ARBA" id="ARBA00004926"/>
    </source>
</evidence>
<dbReference type="PANTHER" id="PTHR11469">
    <property type="entry name" value="GLUCOSE-6-PHOSPHATE ISOMERASE"/>
    <property type="match status" value="1"/>
</dbReference>
<comment type="catalytic activity">
    <reaction evidence="6 7 8">
        <text>alpha-D-glucose 6-phosphate = beta-D-fructose 6-phosphate</text>
        <dbReference type="Rhea" id="RHEA:11816"/>
        <dbReference type="ChEBI" id="CHEBI:57634"/>
        <dbReference type="ChEBI" id="CHEBI:58225"/>
        <dbReference type="EC" id="5.3.1.9"/>
    </reaction>
</comment>
<dbReference type="Gene3D" id="1.10.1390.10">
    <property type="match status" value="1"/>
</dbReference>
<accession>A0ABW3I2G0</accession>
<dbReference type="CDD" id="cd05016">
    <property type="entry name" value="SIS_PGI_2"/>
    <property type="match status" value="1"/>
</dbReference>
<dbReference type="InterPro" id="IPR046348">
    <property type="entry name" value="SIS_dom_sf"/>
</dbReference>
<evidence type="ECO:0000256" key="3">
    <source>
        <dbReference type="ARBA" id="ARBA00022432"/>
    </source>
</evidence>
<evidence type="ECO:0000313" key="9">
    <source>
        <dbReference type="EMBL" id="MFD0963710.1"/>
    </source>
</evidence>
<dbReference type="PRINTS" id="PR00662">
    <property type="entry name" value="G6PISOMERASE"/>
</dbReference>
<evidence type="ECO:0000256" key="8">
    <source>
        <dbReference type="RuleBase" id="RU000612"/>
    </source>
</evidence>
<comment type="similarity">
    <text evidence="2 7 8">Belongs to the GPI family.</text>
</comment>
<dbReference type="SUPFAM" id="SSF53697">
    <property type="entry name" value="SIS domain"/>
    <property type="match status" value="1"/>
</dbReference>
<dbReference type="PANTHER" id="PTHR11469:SF1">
    <property type="entry name" value="GLUCOSE-6-PHOSPHATE ISOMERASE"/>
    <property type="match status" value="1"/>
</dbReference>
<reference evidence="10" key="1">
    <citation type="journal article" date="2019" name="Int. J. Syst. Evol. Microbiol.">
        <title>The Global Catalogue of Microorganisms (GCM) 10K type strain sequencing project: providing services to taxonomists for standard genome sequencing and annotation.</title>
        <authorList>
            <consortium name="The Broad Institute Genomics Platform"/>
            <consortium name="The Broad Institute Genome Sequencing Center for Infectious Disease"/>
            <person name="Wu L."/>
            <person name="Ma J."/>
        </authorList>
    </citation>
    <scope>NUCLEOTIDE SEQUENCE [LARGE SCALE GENOMIC DNA]</scope>
    <source>
        <strain evidence="10">CCUG 62114</strain>
    </source>
</reference>
<dbReference type="InterPro" id="IPR001672">
    <property type="entry name" value="G6P_Isomerase"/>
</dbReference>
<dbReference type="CDD" id="cd05015">
    <property type="entry name" value="SIS_PGI_1"/>
    <property type="match status" value="1"/>
</dbReference>
<dbReference type="EMBL" id="JBHTJM010000006">
    <property type="protein sequence ID" value="MFD0963710.1"/>
    <property type="molecule type" value="Genomic_DNA"/>
</dbReference>
<proteinExistence type="inferred from homology"/>
<feature type="active site" description="Proton donor" evidence="7">
    <location>
        <position position="354"/>
    </location>
</feature>